<evidence type="ECO:0000313" key="1">
    <source>
        <dbReference type="EMBL" id="VDO21685.1"/>
    </source>
</evidence>
<dbReference type="EMBL" id="UZAG01015585">
    <property type="protein sequence ID" value="VDO21685.1"/>
    <property type="molecule type" value="Genomic_DNA"/>
</dbReference>
<dbReference type="WBParaSite" id="BTMF_0000835501-mRNA-1">
    <property type="protein sequence ID" value="BTMF_0000835501-mRNA-1"/>
    <property type="gene ID" value="BTMF_0000835501"/>
</dbReference>
<organism evidence="3">
    <name type="scientific">Brugia timori</name>
    <dbReference type="NCBI Taxonomy" id="42155"/>
    <lineage>
        <taxon>Eukaryota</taxon>
        <taxon>Metazoa</taxon>
        <taxon>Ecdysozoa</taxon>
        <taxon>Nematoda</taxon>
        <taxon>Chromadorea</taxon>
        <taxon>Rhabditida</taxon>
        <taxon>Spirurina</taxon>
        <taxon>Spiruromorpha</taxon>
        <taxon>Filarioidea</taxon>
        <taxon>Onchocercidae</taxon>
        <taxon>Brugia</taxon>
    </lineage>
</organism>
<evidence type="ECO:0000313" key="3">
    <source>
        <dbReference type="WBParaSite" id="BTMF_0000835501-mRNA-1"/>
    </source>
</evidence>
<protein>
    <submittedName>
        <fullName evidence="1 3">Uncharacterized protein</fullName>
    </submittedName>
</protein>
<dbReference type="Proteomes" id="UP000280834">
    <property type="component" value="Unassembled WGS sequence"/>
</dbReference>
<reference evidence="1 2" key="2">
    <citation type="submission" date="2018-11" db="EMBL/GenBank/DDBJ databases">
        <authorList>
            <consortium name="Pathogen Informatics"/>
        </authorList>
    </citation>
    <scope>NUCLEOTIDE SEQUENCE [LARGE SCALE GENOMIC DNA]</scope>
</reference>
<evidence type="ECO:0000313" key="2">
    <source>
        <dbReference type="Proteomes" id="UP000280834"/>
    </source>
</evidence>
<dbReference type="AlphaFoldDB" id="A0A0R3QL04"/>
<name>A0A0R3QL04_9BILA</name>
<gene>
    <name evidence="1" type="ORF">BTMF_LOCUS6406</name>
</gene>
<accession>A0A0R3QL04</accession>
<keyword evidence="2" id="KW-1185">Reference proteome</keyword>
<proteinExistence type="predicted"/>
<reference evidence="3" key="1">
    <citation type="submission" date="2017-02" db="UniProtKB">
        <authorList>
            <consortium name="WormBaseParasite"/>
        </authorList>
    </citation>
    <scope>IDENTIFICATION</scope>
</reference>
<sequence length="50" mass="6231">MEPLRYEVGTVDDISLRNEFSIIIIQQKFSRIRFRKNERSRIEYEVRREN</sequence>